<keyword evidence="3" id="KW-1185">Reference proteome</keyword>
<accession>A0A6V8L7W2</accession>
<proteinExistence type="predicted"/>
<evidence type="ECO:0000313" key="2">
    <source>
        <dbReference type="EMBL" id="GFJ90729.1"/>
    </source>
</evidence>
<gene>
    <name evidence="2" type="ORF">Prum_043710</name>
</gene>
<reference evidence="2 3" key="1">
    <citation type="submission" date="2020-03" db="EMBL/GenBank/DDBJ databases">
        <title>Whole genome shotgun sequence of Phytohabitans rumicis NBRC 108638.</title>
        <authorList>
            <person name="Komaki H."/>
            <person name="Tamura T."/>
        </authorList>
    </citation>
    <scope>NUCLEOTIDE SEQUENCE [LARGE SCALE GENOMIC DNA]</scope>
    <source>
        <strain evidence="2 3">NBRC 108638</strain>
    </source>
</reference>
<name>A0A6V8L7W2_9ACTN</name>
<organism evidence="2 3">
    <name type="scientific">Phytohabitans rumicis</name>
    <dbReference type="NCBI Taxonomy" id="1076125"/>
    <lineage>
        <taxon>Bacteria</taxon>
        <taxon>Bacillati</taxon>
        <taxon>Actinomycetota</taxon>
        <taxon>Actinomycetes</taxon>
        <taxon>Micromonosporales</taxon>
        <taxon>Micromonosporaceae</taxon>
    </lineage>
</organism>
<comment type="caution">
    <text evidence="2">The sequence shown here is derived from an EMBL/GenBank/DDBJ whole genome shotgun (WGS) entry which is preliminary data.</text>
</comment>
<feature type="region of interest" description="Disordered" evidence="1">
    <location>
        <begin position="20"/>
        <end position="42"/>
    </location>
</feature>
<reference evidence="2 3" key="2">
    <citation type="submission" date="2020-03" db="EMBL/GenBank/DDBJ databases">
        <authorList>
            <person name="Ichikawa N."/>
            <person name="Kimura A."/>
            <person name="Kitahashi Y."/>
            <person name="Uohara A."/>
        </authorList>
    </citation>
    <scope>NUCLEOTIDE SEQUENCE [LARGE SCALE GENOMIC DNA]</scope>
    <source>
        <strain evidence="2 3">NBRC 108638</strain>
    </source>
</reference>
<dbReference type="EMBL" id="BLPG01000001">
    <property type="protein sequence ID" value="GFJ90729.1"/>
    <property type="molecule type" value="Genomic_DNA"/>
</dbReference>
<evidence type="ECO:0000313" key="3">
    <source>
        <dbReference type="Proteomes" id="UP000482960"/>
    </source>
</evidence>
<protein>
    <submittedName>
        <fullName evidence="2">Uncharacterized protein</fullName>
    </submittedName>
</protein>
<dbReference type="AlphaFoldDB" id="A0A6V8L7W2"/>
<dbReference type="Proteomes" id="UP000482960">
    <property type="component" value="Unassembled WGS sequence"/>
</dbReference>
<evidence type="ECO:0000256" key="1">
    <source>
        <dbReference type="SAM" id="MobiDB-lite"/>
    </source>
</evidence>
<sequence>MKKAAAKKAAPAKTIVKETAAAAPAKAAPAEKADETVTAVTGPAAGRTPAVIEGRPAIAPRLLDRPGHAPELLAIAAVRVLGPQARDWAAQTLATYPAATREGLARLATQRFVRVAGVGGAVSRVFGLFATATELATAAWAQAALVLHVAAAYGQDPTDPERAADLLVLAGVHPSPETARAALAAAMAADPEGQPALRALEAAWRIVAPLTGQVRGWAAVRAVARRLPGMTALVAGAGNAAAAERLAHRAIAHYRSQLQWSRSSV</sequence>